<dbReference type="PANTHER" id="PTHR43531">
    <property type="entry name" value="PROTEIN ICFG"/>
    <property type="match status" value="1"/>
</dbReference>
<dbReference type="GO" id="GO:0006935">
    <property type="term" value="P:chemotaxis"/>
    <property type="evidence" value="ECO:0007669"/>
    <property type="project" value="InterPro"/>
</dbReference>
<comment type="subcellular location">
    <subcellularLocation>
        <location evidence="1">Membrane</location>
    </subcellularLocation>
</comment>
<dbReference type="FunFam" id="1.10.287.950:FF:000001">
    <property type="entry name" value="Methyl-accepting chemotaxis sensory transducer"/>
    <property type="match status" value="1"/>
</dbReference>
<evidence type="ECO:0000313" key="10">
    <source>
        <dbReference type="Proteomes" id="UP000566711"/>
    </source>
</evidence>
<gene>
    <name evidence="9" type="ORF">H3H36_19245</name>
</gene>
<keyword evidence="10" id="KW-1185">Reference proteome</keyword>
<dbReference type="InterPro" id="IPR003660">
    <property type="entry name" value="HAMP_dom"/>
</dbReference>
<evidence type="ECO:0000313" key="9">
    <source>
        <dbReference type="EMBL" id="MBA5607497.1"/>
    </source>
</evidence>
<dbReference type="CDD" id="cd11386">
    <property type="entry name" value="MCP_signal"/>
    <property type="match status" value="1"/>
</dbReference>
<dbReference type="Proteomes" id="UP000566711">
    <property type="component" value="Unassembled WGS sequence"/>
</dbReference>
<feature type="transmembrane region" description="Helical" evidence="6">
    <location>
        <begin position="193"/>
        <end position="212"/>
    </location>
</feature>
<dbReference type="SMART" id="SM00283">
    <property type="entry name" value="MA"/>
    <property type="match status" value="1"/>
</dbReference>
<dbReference type="EMBL" id="JACEZS010000018">
    <property type="protein sequence ID" value="MBA5607497.1"/>
    <property type="molecule type" value="Genomic_DNA"/>
</dbReference>
<dbReference type="PRINTS" id="PR00260">
    <property type="entry name" value="CHEMTRNSDUCR"/>
</dbReference>
<feature type="transmembrane region" description="Helical" evidence="6">
    <location>
        <begin position="12"/>
        <end position="33"/>
    </location>
</feature>
<feature type="domain" description="Methyl-accepting transducer" evidence="7">
    <location>
        <begin position="271"/>
        <end position="500"/>
    </location>
</feature>
<dbReference type="SUPFAM" id="SSF58104">
    <property type="entry name" value="Methyl-accepting chemotaxis protein (MCP) signaling domain"/>
    <property type="match status" value="1"/>
</dbReference>
<evidence type="ECO:0000256" key="1">
    <source>
        <dbReference type="ARBA" id="ARBA00004370"/>
    </source>
</evidence>
<dbReference type="InterPro" id="IPR051310">
    <property type="entry name" value="MCP_chemotaxis"/>
</dbReference>
<sequence>MLSKLRIGPKLLLAPAVVLALLVVLSVGAYYGLVRQNGLLEKLVQQRAARSKAAADLVAGANRAHTEAYQLLTWINASFSAPRVEALVRDIHARHAALEHQYGQLERTTAASAGEHTLVAESHAAHALYVKAVNDVVEMSAVDPSMATNAMSKAERAFDALSQRLEQLSRQEQALGEQAYQEARSEFRTLSTLLPVVVGLSIALSLLVTMAVRNALLKEVREIGAAAVDLAEGNLTVKQRIYGKDEIAETARALDTSIRNLNGTLRTILASAQTIDTASREIAAGNADLSSRTEAQASSLEETASSMQELTATVSETASNAQLANELARSATGYAVRGGTVVQRLEVTMASIRGSSRKVVEIVGVIDGIAFQTNLLALNAAVEAARAGEHGRGFAVVAGEVRTLAQRSATAAREIKALIAESVAEIEGGSRSVEEAGTSMADIVTSVRQVGDIISQISQASAEQAAGLQDVNHAMVQMDQVTQQNMALVEQAAAAACSLQEQAVSLSEAVTLFKLDDVPARPELALAAEAKKNAGTSQVARLRLASNRR</sequence>
<evidence type="ECO:0000256" key="4">
    <source>
        <dbReference type="PROSITE-ProRule" id="PRU00284"/>
    </source>
</evidence>
<dbReference type="CDD" id="cd06225">
    <property type="entry name" value="HAMP"/>
    <property type="match status" value="1"/>
</dbReference>
<keyword evidence="6" id="KW-0472">Membrane</keyword>
<dbReference type="PROSITE" id="PS50885">
    <property type="entry name" value="HAMP"/>
    <property type="match status" value="1"/>
</dbReference>
<dbReference type="InterPro" id="IPR004090">
    <property type="entry name" value="Chemotax_Me-accpt_rcpt"/>
</dbReference>
<keyword evidence="4" id="KW-0807">Transducer</keyword>
<dbReference type="Pfam" id="PF12729">
    <property type="entry name" value="4HB_MCP_1"/>
    <property type="match status" value="1"/>
</dbReference>
<dbReference type="Pfam" id="PF00672">
    <property type="entry name" value="HAMP"/>
    <property type="match status" value="1"/>
</dbReference>
<dbReference type="Pfam" id="PF00015">
    <property type="entry name" value="MCPsignal"/>
    <property type="match status" value="1"/>
</dbReference>
<dbReference type="Gene3D" id="1.10.287.950">
    <property type="entry name" value="Methyl-accepting chemotaxis protein"/>
    <property type="match status" value="1"/>
</dbReference>
<dbReference type="InterPro" id="IPR024478">
    <property type="entry name" value="HlyB_4HB_MCP"/>
</dbReference>
<evidence type="ECO:0000259" key="8">
    <source>
        <dbReference type="PROSITE" id="PS50885"/>
    </source>
</evidence>
<feature type="domain" description="HAMP" evidence="8">
    <location>
        <begin position="214"/>
        <end position="266"/>
    </location>
</feature>
<evidence type="ECO:0000256" key="3">
    <source>
        <dbReference type="ARBA" id="ARBA00029447"/>
    </source>
</evidence>
<keyword evidence="6" id="KW-1133">Transmembrane helix</keyword>
<dbReference type="GO" id="GO:0004888">
    <property type="term" value="F:transmembrane signaling receptor activity"/>
    <property type="evidence" value="ECO:0007669"/>
    <property type="project" value="InterPro"/>
</dbReference>
<name>A0A7W2EKI9_9BURK</name>
<evidence type="ECO:0000256" key="5">
    <source>
        <dbReference type="SAM" id="Coils"/>
    </source>
</evidence>
<dbReference type="AlphaFoldDB" id="A0A7W2EKI9"/>
<dbReference type="PANTHER" id="PTHR43531:SF14">
    <property type="entry name" value="METHYL-ACCEPTING CHEMOTAXIS PROTEIN I-RELATED"/>
    <property type="match status" value="1"/>
</dbReference>
<reference evidence="9 10" key="1">
    <citation type="submission" date="2020-07" db="EMBL/GenBank/DDBJ databases">
        <title>Novel species isolated from subtropical streams in China.</title>
        <authorList>
            <person name="Lu H."/>
        </authorList>
    </citation>
    <scope>NUCLEOTIDE SEQUENCE [LARGE SCALE GENOMIC DNA]</scope>
    <source>
        <strain evidence="9 10">FT3S</strain>
    </source>
</reference>
<feature type="coiled-coil region" evidence="5">
    <location>
        <begin position="151"/>
        <end position="178"/>
    </location>
</feature>
<dbReference type="PROSITE" id="PS50111">
    <property type="entry name" value="CHEMOTAXIS_TRANSDUC_2"/>
    <property type="match status" value="1"/>
</dbReference>
<evidence type="ECO:0000259" key="7">
    <source>
        <dbReference type="PROSITE" id="PS50111"/>
    </source>
</evidence>
<dbReference type="SMART" id="SM00304">
    <property type="entry name" value="HAMP"/>
    <property type="match status" value="1"/>
</dbReference>
<organism evidence="9 10">
    <name type="scientific">Rugamonas fusca</name>
    <dbReference type="NCBI Taxonomy" id="2758568"/>
    <lineage>
        <taxon>Bacteria</taxon>
        <taxon>Pseudomonadati</taxon>
        <taxon>Pseudomonadota</taxon>
        <taxon>Betaproteobacteria</taxon>
        <taxon>Burkholderiales</taxon>
        <taxon>Oxalobacteraceae</taxon>
        <taxon>Telluria group</taxon>
        <taxon>Rugamonas</taxon>
    </lineage>
</organism>
<dbReference type="GO" id="GO:0005886">
    <property type="term" value="C:plasma membrane"/>
    <property type="evidence" value="ECO:0007669"/>
    <property type="project" value="TreeGrafter"/>
</dbReference>
<keyword evidence="2" id="KW-0488">Methylation</keyword>
<proteinExistence type="inferred from homology"/>
<keyword evidence="6" id="KW-0812">Transmembrane</keyword>
<evidence type="ECO:0000256" key="6">
    <source>
        <dbReference type="SAM" id="Phobius"/>
    </source>
</evidence>
<dbReference type="InterPro" id="IPR004089">
    <property type="entry name" value="MCPsignal_dom"/>
</dbReference>
<keyword evidence="5" id="KW-0175">Coiled coil</keyword>
<comment type="caution">
    <text evidence="9">The sequence shown here is derived from an EMBL/GenBank/DDBJ whole genome shotgun (WGS) entry which is preliminary data.</text>
</comment>
<comment type="similarity">
    <text evidence="3">Belongs to the methyl-accepting chemotaxis (MCP) protein family.</text>
</comment>
<evidence type="ECO:0000256" key="2">
    <source>
        <dbReference type="ARBA" id="ARBA00022481"/>
    </source>
</evidence>
<accession>A0A7W2EKI9</accession>
<dbReference type="RefSeq" id="WP_182219709.1">
    <property type="nucleotide sequence ID" value="NZ_JACEZS010000018.1"/>
</dbReference>
<protein>
    <submittedName>
        <fullName evidence="9">MCP four helix bundle domain-containing protein</fullName>
    </submittedName>
</protein>
<dbReference type="GO" id="GO:0007165">
    <property type="term" value="P:signal transduction"/>
    <property type="evidence" value="ECO:0007669"/>
    <property type="project" value="UniProtKB-KW"/>
</dbReference>